<dbReference type="EMBL" id="JABWDY010043674">
    <property type="protein sequence ID" value="KAF5175716.1"/>
    <property type="molecule type" value="Genomic_DNA"/>
</dbReference>
<dbReference type="Proteomes" id="UP000554482">
    <property type="component" value="Unassembled WGS sequence"/>
</dbReference>
<sequence>MEVGLTMTLNVMTNEHANTPREPELSRRNYVLKLGSQGARFLWTMYLVRRAHMSTKEILKSPKLSRKLSAKVKEPRESQLLKY</sequence>
<organism evidence="1 2">
    <name type="scientific">Thalictrum thalictroides</name>
    <name type="common">Rue-anemone</name>
    <name type="synonym">Anemone thalictroides</name>
    <dbReference type="NCBI Taxonomy" id="46969"/>
    <lineage>
        <taxon>Eukaryota</taxon>
        <taxon>Viridiplantae</taxon>
        <taxon>Streptophyta</taxon>
        <taxon>Embryophyta</taxon>
        <taxon>Tracheophyta</taxon>
        <taxon>Spermatophyta</taxon>
        <taxon>Magnoliopsida</taxon>
        <taxon>Ranunculales</taxon>
        <taxon>Ranunculaceae</taxon>
        <taxon>Thalictroideae</taxon>
        <taxon>Thalictrum</taxon>
    </lineage>
</organism>
<evidence type="ECO:0000313" key="1">
    <source>
        <dbReference type="EMBL" id="KAF5175716.1"/>
    </source>
</evidence>
<keyword evidence="2" id="KW-1185">Reference proteome</keyword>
<dbReference type="AlphaFoldDB" id="A0A7J6UT30"/>
<gene>
    <name evidence="1" type="ORF">FRX31_034695</name>
</gene>
<accession>A0A7J6UT30</accession>
<name>A0A7J6UT30_THATH</name>
<proteinExistence type="predicted"/>
<protein>
    <submittedName>
        <fullName evidence="1">Uncharacterized protein</fullName>
    </submittedName>
</protein>
<evidence type="ECO:0000313" key="2">
    <source>
        <dbReference type="Proteomes" id="UP000554482"/>
    </source>
</evidence>
<comment type="caution">
    <text evidence="1">The sequence shown here is derived from an EMBL/GenBank/DDBJ whole genome shotgun (WGS) entry which is preliminary data.</text>
</comment>
<reference evidence="1 2" key="1">
    <citation type="submission" date="2020-06" db="EMBL/GenBank/DDBJ databases">
        <title>Transcriptomic and genomic resources for Thalictrum thalictroides and T. hernandezii: Facilitating candidate gene discovery in an emerging model plant lineage.</title>
        <authorList>
            <person name="Arias T."/>
            <person name="Riano-Pachon D.M."/>
            <person name="Di Stilio V.S."/>
        </authorList>
    </citation>
    <scope>NUCLEOTIDE SEQUENCE [LARGE SCALE GENOMIC DNA]</scope>
    <source>
        <strain evidence="2">cv. WT478/WT964</strain>
        <tissue evidence="1">Leaves</tissue>
    </source>
</reference>